<sequence>MRLSPYQCVSSPPTRYNWKRGSSDQATCFQTSTVQWRRWRSQERRKAVCRTVSNGTRVGDRFRKCISMMVRSTVRTLTLLNAPALKSAAI</sequence>
<proteinExistence type="predicted"/>
<keyword evidence="2" id="KW-1185">Reference proteome</keyword>
<reference evidence="1 2" key="1">
    <citation type="journal article" date="2019" name="Sci. Rep.">
        <title>Orb-weaving spider Araneus ventricosus genome elucidates the spidroin gene catalogue.</title>
        <authorList>
            <person name="Kono N."/>
            <person name="Nakamura H."/>
            <person name="Ohtoshi R."/>
            <person name="Moran D.A.P."/>
            <person name="Shinohara A."/>
            <person name="Yoshida Y."/>
            <person name="Fujiwara M."/>
            <person name="Mori M."/>
            <person name="Tomita M."/>
            <person name="Arakawa K."/>
        </authorList>
    </citation>
    <scope>NUCLEOTIDE SEQUENCE [LARGE SCALE GENOMIC DNA]</scope>
</reference>
<accession>A0A4Y2F7H1</accession>
<evidence type="ECO:0000313" key="1">
    <source>
        <dbReference type="EMBL" id="GBM36598.1"/>
    </source>
</evidence>
<protein>
    <submittedName>
        <fullName evidence="1">Uncharacterized protein</fullName>
    </submittedName>
</protein>
<evidence type="ECO:0000313" key="2">
    <source>
        <dbReference type="Proteomes" id="UP000499080"/>
    </source>
</evidence>
<organism evidence="1 2">
    <name type="scientific">Araneus ventricosus</name>
    <name type="common">Orbweaver spider</name>
    <name type="synonym">Epeira ventricosa</name>
    <dbReference type="NCBI Taxonomy" id="182803"/>
    <lineage>
        <taxon>Eukaryota</taxon>
        <taxon>Metazoa</taxon>
        <taxon>Ecdysozoa</taxon>
        <taxon>Arthropoda</taxon>
        <taxon>Chelicerata</taxon>
        <taxon>Arachnida</taxon>
        <taxon>Araneae</taxon>
        <taxon>Araneomorphae</taxon>
        <taxon>Entelegynae</taxon>
        <taxon>Araneoidea</taxon>
        <taxon>Araneidae</taxon>
        <taxon>Araneus</taxon>
    </lineage>
</organism>
<comment type="caution">
    <text evidence="1">The sequence shown here is derived from an EMBL/GenBank/DDBJ whole genome shotgun (WGS) entry which is preliminary data.</text>
</comment>
<dbReference type="AlphaFoldDB" id="A0A4Y2F7H1"/>
<dbReference type="EMBL" id="BGPR01000816">
    <property type="protein sequence ID" value="GBM36598.1"/>
    <property type="molecule type" value="Genomic_DNA"/>
</dbReference>
<gene>
    <name evidence="1" type="ORF">AVEN_170767_1</name>
</gene>
<name>A0A4Y2F7H1_ARAVE</name>
<dbReference type="Proteomes" id="UP000499080">
    <property type="component" value="Unassembled WGS sequence"/>
</dbReference>